<organism evidence="1">
    <name type="scientific">uncultured Caudovirales phage</name>
    <dbReference type="NCBI Taxonomy" id="2100421"/>
    <lineage>
        <taxon>Viruses</taxon>
        <taxon>Duplodnaviria</taxon>
        <taxon>Heunggongvirae</taxon>
        <taxon>Uroviricota</taxon>
        <taxon>Caudoviricetes</taxon>
        <taxon>Peduoviridae</taxon>
        <taxon>Maltschvirus</taxon>
        <taxon>Maltschvirus maltsch</taxon>
    </lineage>
</organism>
<name>A0A6J5KL59_9CAUD</name>
<sequence length="95" mass="11126">MTPHQSKVLDALKQADDWLTIKQISKITGIDHRVLHKTLETATFKNIEISYQPMKVMNRLMEVKTYREKRKRSNSSEALKLAKQHSGIFGQLFWL</sequence>
<gene>
    <name evidence="1" type="ORF">UFOVP20_16</name>
</gene>
<proteinExistence type="predicted"/>
<reference evidence="1" key="1">
    <citation type="submission" date="2020-04" db="EMBL/GenBank/DDBJ databases">
        <authorList>
            <person name="Chiriac C."/>
            <person name="Salcher M."/>
            <person name="Ghai R."/>
            <person name="Kavagutti S V."/>
        </authorList>
    </citation>
    <scope>NUCLEOTIDE SEQUENCE</scope>
</reference>
<evidence type="ECO:0000313" key="1">
    <source>
        <dbReference type="EMBL" id="CAB4121852.1"/>
    </source>
</evidence>
<dbReference type="EMBL" id="LR796156">
    <property type="protein sequence ID" value="CAB4121852.1"/>
    <property type="molecule type" value="Genomic_DNA"/>
</dbReference>
<protein>
    <submittedName>
        <fullName evidence="1">Uncharacterized protein</fullName>
    </submittedName>
</protein>
<accession>A0A6J5KL59</accession>